<dbReference type="InterPro" id="IPR010473">
    <property type="entry name" value="GTPase-bd"/>
</dbReference>
<evidence type="ECO:0000313" key="9">
    <source>
        <dbReference type="EMBL" id="ODQ77112.1"/>
    </source>
</evidence>
<dbReference type="InterPro" id="IPR051661">
    <property type="entry name" value="Actin_filament_regulator"/>
</dbReference>
<dbReference type="FunFam" id="1.20.58.2220:FF:000006">
    <property type="entry name" value="Cytokinesis protein sepA"/>
    <property type="match status" value="1"/>
</dbReference>
<feature type="compositionally biased region" description="Polar residues" evidence="6">
    <location>
        <begin position="262"/>
        <end position="271"/>
    </location>
</feature>
<feature type="compositionally biased region" description="Low complexity" evidence="6">
    <location>
        <begin position="22"/>
        <end position="48"/>
    </location>
</feature>
<proteinExistence type="inferred from homology"/>
<dbReference type="GO" id="GO:0000142">
    <property type="term" value="C:cellular bud neck contractile ring"/>
    <property type="evidence" value="ECO:0007669"/>
    <property type="project" value="UniProtKB-ARBA"/>
</dbReference>
<dbReference type="InterPro" id="IPR016024">
    <property type="entry name" value="ARM-type_fold"/>
</dbReference>
<dbReference type="InterPro" id="IPR011989">
    <property type="entry name" value="ARM-like"/>
</dbReference>
<dbReference type="Gene3D" id="6.10.30.50">
    <property type="match status" value="1"/>
</dbReference>
<dbReference type="GeneID" id="30147988"/>
<dbReference type="GO" id="GO:0001411">
    <property type="term" value="C:hyphal tip"/>
    <property type="evidence" value="ECO:0007669"/>
    <property type="project" value="UniProtKB-ARBA"/>
</dbReference>
<dbReference type="SUPFAM" id="SSF48371">
    <property type="entry name" value="ARM repeat"/>
    <property type="match status" value="1"/>
</dbReference>
<keyword evidence="3 5" id="KW-0175">Coiled coil</keyword>
<reference evidence="10" key="1">
    <citation type="submission" date="2016-05" db="EMBL/GenBank/DDBJ databases">
        <title>Comparative genomics of biotechnologically important yeasts.</title>
        <authorList>
            <consortium name="DOE Joint Genome Institute"/>
            <person name="Riley R."/>
            <person name="Haridas S."/>
            <person name="Wolfe K.H."/>
            <person name="Lopes M.R."/>
            <person name="Hittinger C.T."/>
            <person name="Goker M."/>
            <person name="Salamov A."/>
            <person name="Wisecaver J."/>
            <person name="Long T.M."/>
            <person name="Aerts A.L."/>
            <person name="Barry K."/>
            <person name="Choi C."/>
            <person name="Clum A."/>
            <person name="Coughlan A.Y."/>
            <person name="Deshpande S."/>
            <person name="Douglass A.P."/>
            <person name="Hanson S.J."/>
            <person name="Klenk H.-P."/>
            <person name="Labutti K."/>
            <person name="Lapidus A."/>
            <person name="Lindquist E."/>
            <person name="Lipzen A."/>
            <person name="Meier-Kolthoff J.P."/>
            <person name="Ohm R.A."/>
            <person name="Otillar R.P."/>
            <person name="Pangilinan J."/>
            <person name="Peng Y."/>
            <person name="Rokas A."/>
            <person name="Rosa C.A."/>
            <person name="Scheuner C."/>
            <person name="Sibirny A.A."/>
            <person name="Slot J.C."/>
            <person name="Stielow J.B."/>
            <person name="Sun H."/>
            <person name="Kurtzman C.P."/>
            <person name="Blackwell M."/>
            <person name="Grigoriev I.V."/>
            <person name="Jeffries T.W."/>
        </authorList>
    </citation>
    <scope>NUCLEOTIDE SEQUENCE [LARGE SCALE GENOMIC DNA]</scope>
    <source>
        <strain evidence="10">NRRL Y-12698</strain>
    </source>
</reference>
<name>A0A1E3QJ66_9ASCO</name>
<dbReference type="GO" id="GO:0003779">
    <property type="term" value="F:actin binding"/>
    <property type="evidence" value="ECO:0007669"/>
    <property type="project" value="InterPro"/>
</dbReference>
<dbReference type="GO" id="GO:0031267">
    <property type="term" value="F:small GTPase binding"/>
    <property type="evidence" value="ECO:0007669"/>
    <property type="project" value="InterPro"/>
</dbReference>
<feature type="compositionally biased region" description="Low complexity" evidence="6">
    <location>
        <begin position="81"/>
        <end position="95"/>
    </location>
</feature>
<feature type="region of interest" description="Disordered" evidence="6">
    <location>
        <begin position="1"/>
        <end position="126"/>
    </location>
</feature>
<evidence type="ECO:0000313" key="10">
    <source>
        <dbReference type="Proteomes" id="UP000094336"/>
    </source>
</evidence>
<dbReference type="EMBL" id="KV454443">
    <property type="protein sequence ID" value="ODQ77112.1"/>
    <property type="molecule type" value="Genomic_DNA"/>
</dbReference>
<dbReference type="GO" id="GO:0030428">
    <property type="term" value="C:cell septum"/>
    <property type="evidence" value="ECO:0007669"/>
    <property type="project" value="UniProtKB-SubCell"/>
</dbReference>
<protein>
    <recommendedName>
        <fullName evidence="11">FH2 domain-containing protein</fullName>
    </recommendedName>
</protein>
<feature type="domain" description="FH2" evidence="8">
    <location>
        <begin position="1142"/>
        <end position="1556"/>
    </location>
</feature>
<dbReference type="GO" id="GO:1903475">
    <property type="term" value="P:mitotic actomyosin contractile ring assembly"/>
    <property type="evidence" value="ECO:0007669"/>
    <property type="project" value="TreeGrafter"/>
</dbReference>
<dbReference type="Gene3D" id="1.25.10.10">
    <property type="entry name" value="Leucine-rich Repeat Variant"/>
    <property type="match status" value="1"/>
</dbReference>
<dbReference type="InterPro" id="IPR042201">
    <property type="entry name" value="FH2_Formin_sf"/>
</dbReference>
<dbReference type="PROSITE" id="PS51232">
    <property type="entry name" value="GBD_FH3"/>
    <property type="match status" value="1"/>
</dbReference>
<dbReference type="SUPFAM" id="SSF101447">
    <property type="entry name" value="Formin homology 2 domain (FH2 domain)"/>
    <property type="match status" value="1"/>
</dbReference>
<feature type="domain" description="GBD/FH3" evidence="7">
    <location>
        <begin position="124"/>
        <end position="724"/>
    </location>
</feature>
<gene>
    <name evidence="9" type="ORF">BABINDRAFT_163842</name>
</gene>
<dbReference type="PANTHER" id="PTHR47102:SF2">
    <property type="entry name" value="PROTEIN BNI1"/>
    <property type="match status" value="1"/>
</dbReference>
<comment type="subcellular location">
    <subcellularLocation>
        <location evidence="1">Bud neck</location>
    </subcellularLocation>
    <subcellularLocation>
        <location evidence="2">Cell septum</location>
    </subcellularLocation>
</comment>
<dbReference type="Pfam" id="PF06367">
    <property type="entry name" value="Drf_FH3"/>
    <property type="match status" value="1"/>
</dbReference>
<dbReference type="STRING" id="984486.A0A1E3QJ66"/>
<organism evidence="9 10">
    <name type="scientific">Babjeviella inositovora NRRL Y-12698</name>
    <dbReference type="NCBI Taxonomy" id="984486"/>
    <lineage>
        <taxon>Eukaryota</taxon>
        <taxon>Fungi</taxon>
        <taxon>Dikarya</taxon>
        <taxon>Ascomycota</taxon>
        <taxon>Saccharomycotina</taxon>
        <taxon>Pichiomycetes</taxon>
        <taxon>Serinales incertae sedis</taxon>
        <taxon>Babjeviella</taxon>
    </lineage>
</organism>
<dbReference type="InterPro" id="IPR010472">
    <property type="entry name" value="FH3_dom"/>
</dbReference>
<comment type="similarity">
    <text evidence="4">Belongs to the formin homology family. BNI1 subfamily.</text>
</comment>
<dbReference type="Proteomes" id="UP000094336">
    <property type="component" value="Unassembled WGS sequence"/>
</dbReference>
<sequence>MTDPRTGLYQTLDARPPLPQKSQSASTSSASIHSSSSSGKPKGISRSPTAITNISALVAGPEITGAPKSPRRQTSYSTRHPSVSTPSIAATTSPSRDALKPPPSISRSRTSPVRRRERDTKFHVPMPDDATVSRLFSDMLAKKSIRESRGLASLSAIRKWDLLRKEDTKWELLRKDDSRSGPMDTELFAKLAAPATRGRSYSTMKKWGLFNKDADDTSRSFMPNGTEPRLVSPLAWELEPMSVPKMRLSKGNWSDGIYAHPSSGTSSSANPDSERSLSSRNLKDGVPTKDSGKYSKDANKTSIDFREESHQKTSSHVAPEPLVVEKQRGVKVRRPVDPKPTKWTSEAKSVSYTHSFGALSYIAQLEANRISLKSIKALEAKLSQFKEPEQMTWLQNFFAQKGAHQLLVYLSTINIRSIKTNDQLESEFIIIKCFKHLIDAESFLAVSTDGADAIAVSEQLASHGRSLIMSLISPRIGTRSLVTGVLTFLTYNSPESSPALLSDFKQVKTSLGDPTRFESWLRAVETTLDGRGILGSLVGASWAVKREHKALSSADKILLDYCLTTLFLINSLLANTHSLKLRVKLRNELRTSGLSKVFTKIKVLQKDKLMEQIEIYEDYADDDYDQLMLVTQEEKDKAMVPSPSQYSISSVSREFLPTEEAPSWGYLHDALLVHFQGSADEPRVTSILRSLIYIKDQQPASASQLLVLVDYIVRHIGSVTSTTLDPESVIAASIQRFMDRLETDKTAKRALKESHDLTADIARLKQDNANMIVKLLEKAQLSNESELRVLQRMCYERDQCIVNLREQLLAFSGGHGGSTSGIAESDIRGLLTESTNPVTGAAIGDTTVCGVSTGIGGSVTSTIGIGTEFVTSDTDASVSGFVPTSAFSETIPSVYNVPVSCQRNLLSVPLVDGSTPVHPEVRTVLGVPPLPPGFQPGAVTGSLPSSTVADTPTLLANTYGTNPALLSMVSRLDPESPFADTLDIPTPPPLPANLQSAGTHSLLVFQPGAPPPLPVGPKHGSTDSAPPLPLVSTGIPPLPVTGNPPPPPLPFNFQSGDSGIPPPPPLPLTLTGAIAVPGLTGIPPPPPLLANVKPPGTPPPFGGPPPPPMPLNLQDASFNNIQEVGSVPVTPFTSRKTSAADPVILVRPKTKLKQMHWDKLHNVKNTFWSEFKDEDVTQNLLKVGVFDDVEKMFPAVPFSQKLKLKQRNVTDEKFTFLPRDLAQQFGINLYSFSSLTEQELVHKILQCDSDIIDNMNILEFFNKPELLEIGDTLTRNFMPFSTDITKSRKAERSPEELQRIDRIFLDTCFNLRSYWKARSRALLVVKTYERDYHDLMKKLSFMEEGTGIVQASDKFKGVLTIIRSLGNFMNDTSKQSPGFKLDTLQRLKFVKASDSSVTFLHYVEKVVRNSFSELGEFADDLRDLTHLSNLSIEQIELECDQFEKLISNLEASLERGNLSDLTKFHPDDKFMKFVIGPLKEGRRKNVLLQSRAKAAVSEFNQLLVTFGESTKDSAARNSFFSKISHFVAEYKKVYVENIQKEEEEKNYLSRKKKLQGKEVVKDQISTEREREETTRELLEQAKSEAKEESVIDTLLEKLKAAGPVSQGTTAQKRRVRRRRALSIIDDNYINQEPPADVVTRTFESVQRLKSRLSERERGKYLTDRAHRQNGSADDNDEVISRAHALLKRLKGYEPSDTEKLGMEMMENEMVRNTETTEAGKKQVEGLETVAVSMPLPITNNEADPILVLLVSPESTQDSTMIWTPQVKEVEL</sequence>
<dbReference type="GO" id="GO:0051016">
    <property type="term" value="P:barbed-end actin filament capping"/>
    <property type="evidence" value="ECO:0007669"/>
    <property type="project" value="TreeGrafter"/>
</dbReference>
<dbReference type="SMART" id="SM00498">
    <property type="entry name" value="FH2"/>
    <property type="match status" value="1"/>
</dbReference>
<dbReference type="GO" id="GO:0051017">
    <property type="term" value="P:actin filament bundle assembly"/>
    <property type="evidence" value="ECO:0007669"/>
    <property type="project" value="TreeGrafter"/>
</dbReference>
<dbReference type="PANTHER" id="PTHR47102">
    <property type="entry name" value="PROTEIN BNI1"/>
    <property type="match status" value="1"/>
</dbReference>
<dbReference type="PROSITE" id="PS51444">
    <property type="entry name" value="FH2"/>
    <property type="match status" value="1"/>
</dbReference>
<dbReference type="InterPro" id="IPR014768">
    <property type="entry name" value="GBD/FH3_dom"/>
</dbReference>
<evidence type="ECO:0000256" key="3">
    <source>
        <dbReference type="ARBA" id="ARBA00023054"/>
    </source>
</evidence>
<dbReference type="Gene3D" id="1.20.58.2220">
    <property type="entry name" value="Formin, FH2 domain"/>
    <property type="match status" value="1"/>
</dbReference>
<dbReference type="SMART" id="SM01139">
    <property type="entry name" value="Drf_FH3"/>
    <property type="match status" value="1"/>
</dbReference>
<feature type="compositionally biased region" description="Basic and acidic residues" evidence="6">
    <location>
        <begin position="272"/>
        <end position="300"/>
    </location>
</feature>
<evidence type="ECO:0000256" key="4">
    <source>
        <dbReference type="ARBA" id="ARBA00037935"/>
    </source>
</evidence>
<accession>A0A1E3QJ66</accession>
<evidence type="ECO:0000256" key="5">
    <source>
        <dbReference type="SAM" id="Coils"/>
    </source>
</evidence>
<feature type="region of interest" description="Disordered" evidence="6">
    <location>
        <begin position="259"/>
        <end position="300"/>
    </location>
</feature>
<feature type="coiled-coil region" evidence="5">
    <location>
        <begin position="1561"/>
        <end position="1588"/>
    </location>
</feature>
<dbReference type="SMART" id="SM01140">
    <property type="entry name" value="Drf_GBD"/>
    <property type="match status" value="1"/>
</dbReference>
<evidence type="ECO:0000259" key="7">
    <source>
        <dbReference type="PROSITE" id="PS51232"/>
    </source>
</evidence>
<dbReference type="GO" id="GO:0000920">
    <property type="term" value="P:septum digestion after cytokinesis"/>
    <property type="evidence" value="ECO:0007669"/>
    <property type="project" value="UniProtKB-ARBA"/>
</dbReference>
<dbReference type="OrthoDB" id="1104827at2759"/>
<dbReference type="GO" id="GO:0043332">
    <property type="term" value="C:mating projection tip"/>
    <property type="evidence" value="ECO:0007669"/>
    <property type="project" value="TreeGrafter"/>
</dbReference>
<dbReference type="RefSeq" id="XP_018982440.1">
    <property type="nucleotide sequence ID" value="XM_019130135.1"/>
</dbReference>
<evidence type="ECO:0000256" key="1">
    <source>
        <dbReference type="ARBA" id="ARBA00004266"/>
    </source>
</evidence>
<evidence type="ECO:0008006" key="11">
    <source>
        <dbReference type="Google" id="ProtNLM"/>
    </source>
</evidence>
<evidence type="ECO:0000259" key="8">
    <source>
        <dbReference type="PROSITE" id="PS51444"/>
    </source>
</evidence>
<dbReference type="Pfam" id="PF06371">
    <property type="entry name" value="Drf_GBD"/>
    <property type="match status" value="1"/>
</dbReference>
<evidence type="ECO:0000256" key="6">
    <source>
        <dbReference type="SAM" id="MobiDB-lite"/>
    </source>
</evidence>
<dbReference type="InterPro" id="IPR015425">
    <property type="entry name" value="FH2_Formin"/>
</dbReference>
<keyword evidence="10" id="KW-1185">Reference proteome</keyword>
<dbReference type="Pfam" id="PF02181">
    <property type="entry name" value="FH2"/>
    <property type="match status" value="1"/>
</dbReference>
<evidence type="ECO:0000256" key="2">
    <source>
        <dbReference type="ARBA" id="ARBA00004431"/>
    </source>
</evidence>